<evidence type="ECO:0000313" key="1">
    <source>
        <dbReference type="EMBL" id="AAS41820.1"/>
    </source>
</evidence>
<protein>
    <submittedName>
        <fullName evidence="1">Uncharacterized protein</fullName>
    </submittedName>
</protein>
<dbReference type="HOGENOM" id="CLU_3380346_0_0_9"/>
<proteinExistence type="predicted"/>
<name>Q736J2_BACC1</name>
<gene>
    <name evidence="1" type="ordered locus">BCE_2909</name>
</gene>
<dbReference type="Proteomes" id="UP000002527">
    <property type="component" value="Chromosome"/>
</dbReference>
<sequence>MLGQVTEYYLFNVFTNKIKKLASNKKSAFLHFT</sequence>
<dbReference type="KEGG" id="bca:BCE_2909"/>
<dbReference type="AlphaFoldDB" id="Q736J2"/>
<accession>Q736J2</accession>
<organism evidence="1 2">
    <name type="scientific">Bacillus cereus (strain ATCC 10987 / NRS 248)</name>
    <dbReference type="NCBI Taxonomy" id="222523"/>
    <lineage>
        <taxon>Bacteria</taxon>
        <taxon>Bacillati</taxon>
        <taxon>Bacillota</taxon>
        <taxon>Bacilli</taxon>
        <taxon>Bacillales</taxon>
        <taxon>Bacillaceae</taxon>
        <taxon>Bacillus</taxon>
        <taxon>Bacillus cereus group</taxon>
    </lineage>
</organism>
<dbReference type="EMBL" id="AE017194">
    <property type="protein sequence ID" value="AAS41820.1"/>
    <property type="molecule type" value="Genomic_DNA"/>
</dbReference>
<reference evidence="1 2" key="1">
    <citation type="journal article" date="2004" name="Nucleic Acids Res.">
        <title>The genome sequence of Bacillus cereus ATCC 10987 reveals metabolic adaptations and a large plasmid related to Bacillus anthracis pXO1.</title>
        <authorList>
            <person name="Rasko D.A."/>
            <person name="Ravel J."/>
            <person name="Okstad O.A."/>
            <person name="Helgason E."/>
            <person name="Cer R.Z."/>
            <person name="Jiang L."/>
            <person name="Shores K.A."/>
            <person name="Fouts D.E."/>
            <person name="Tourasse N.J."/>
            <person name="Angiuoli S.V."/>
            <person name="Kolonay J."/>
            <person name="Nelson W.C."/>
            <person name="Kolsto A.-B."/>
            <person name="Fraser C.M."/>
            <person name="Read T.D."/>
        </authorList>
    </citation>
    <scope>NUCLEOTIDE SEQUENCE [LARGE SCALE GENOMIC DNA]</scope>
    <source>
        <strain evidence="2">ATCC 10987 / NRS 248</strain>
    </source>
</reference>
<evidence type="ECO:0000313" key="2">
    <source>
        <dbReference type="Proteomes" id="UP000002527"/>
    </source>
</evidence>